<dbReference type="GO" id="GO:0016491">
    <property type="term" value="F:oxidoreductase activity"/>
    <property type="evidence" value="ECO:0007669"/>
    <property type="project" value="UniProtKB-KW"/>
</dbReference>
<evidence type="ECO:0000313" key="4">
    <source>
        <dbReference type="EMBL" id="OQP36201.1"/>
    </source>
</evidence>
<evidence type="ECO:0000256" key="1">
    <source>
        <dbReference type="ARBA" id="ARBA00006484"/>
    </source>
</evidence>
<protein>
    <submittedName>
        <fullName evidence="4">Short-chain dehydrogenase</fullName>
    </submittedName>
</protein>
<dbReference type="RefSeq" id="WP_081135057.1">
    <property type="nucleotide sequence ID" value="NZ_MWUE01000003.1"/>
</dbReference>
<dbReference type="AlphaFoldDB" id="A0A1V9DQR7"/>
<feature type="domain" description="Ketoreductase" evidence="3">
    <location>
        <begin position="7"/>
        <end position="185"/>
    </location>
</feature>
<dbReference type="InterPro" id="IPR002347">
    <property type="entry name" value="SDR_fam"/>
</dbReference>
<dbReference type="OrthoDB" id="9803333at2"/>
<evidence type="ECO:0000256" key="2">
    <source>
        <dbReference type="ARBA" id="ARBA00023002"/>
    </source>
</evidence>
<reference evidence="4 5" key="1">
    <citation type="submission" date="2017-02" db="EMBL/GenBank/DDBJ databases">
        <title>Whole genome shotgun sequence of Pantoea agglomerans strain AS1 isolated from a cycad, Zamia floridana in Central Florida, USA.</title>
        <authorList>
            <person name="Lata P."/>
            <person name="Govindarajan S."/>
            <person name="Qi F."/>
            <person name="Li J.-L."/>
            <person name="Maurya S.K."/>
            <person name="Sahoo M.K."/>
        </authorList>
    </citation>
    <scope>NUCLEOTIDE SEQUENCE [LARGE SCALE GENOMIC DNA]</scope>
    <source>
        <strain evidence="4 5">AS1</strain>
    </source>
</reference>
<dbReference type="PANTHER" id="PTHR43639:SF1">
    <property type="entry name" value="SHORT-CHAIN DEHYDROGENASE_REDUCTASE FAMILY PROTEIN"/>
    <property type="match status" value="1"/>
</dbReference>
<evidence type="ECO:0000259" key="3">
    <source>
        <dbReference type="SMART" id="SM00822"/>
    </source>
</evidence>
<comment type="similarity">
    <text evidence="1">Belongs to the short-chain dehydrogenases/reductases (SDR) family.</text>
</comment>
<dbReference type="Pfam" id="PF13561">
    <property type="entry name" value="adh_short_C2"/>
    <property type="match status" value="1"/>
</dbReference>
<dbReference type="InterPro" id="IPR036291">
    <property type="entry name" value="NAD(P)-bd_dom_sf"/>
</dbReference>
<accession>A0A1V9DQR7</accession>
<dbReference type="InterPro" id="IPR057326">
    <property type="entry name" value="KR_dom"/>
</dbReference>
<organism evidence="4 5">
    <name type="scientific">Pantoea latae</name>
    <dbReference type="NCBI Taxonomy" id="1964541"/>
    <lineage>
        <taxon>Bacteria</taxon>
        <taxon>Pseudomonadati</taxon>
        <taxon>Pseudomonadota</taxon>
        <taxon>Gammaproteobacteria</taxon>
        <taxon>Enterobacterales</taxon>
        <taxon>Erwiniaceae</taxon>
        <taxon>Pantoea</taxon>
    </lineage>
</organism>
<keyword evidence="5" id="KW-1185">Reference proteome</keyword>
<keyword evidence="2" id="KW-0560">Oxidoreductase</keyword>
<dbReference type="PANTHER" id="PTHR43639">
    <property type="entry name" value="OXIDOREDUCTASE, SHORT-CHAIN DEHYDROGENASE/REDUCTASE FAMILY (AFU_ORTHOLOGUE AFUA_5G02870)"/>
    <property type="match status" value="1"/>
</dbReference>
<name>A0A1V9DQR7_9GAMM</name>
<dbReference type="Proteomes" id="UP000192769">
    <property type="component" value="Unassembled WGS sequence"/>
</dbReference>
<dbReference type="EMBL" id="MWUE01000003">
    <property type="protein sequence ID" value="OQP36201.1"/>
    <property type="molecule type" value="Genomic_DNA"/>
</dbReference>
<evidence type="ECO:0000313" key="5">
    <source>
        <dbReference type="Proteomes" id="UP000192769"/>
    </source>
</evidence>
<sequence length="247" mass="25197">MAELSGKVALVTGASGGIGQAISRTLAAAGASVLLHTNSQPDDAARLAAAIREAGGAAQVVQGDLAQPGAAARLIDVVRAKTPYLDILVNNAGKGGRMPLEALTEAEFAHYLQINLTAPLFLIQQSLTLLRDGGRIINISSIGTRSAWPEMAAYAPTKAGLEALTLLLAPQLGARAITINAVRPGATATAMNPGAQDPRQAAETAKQIALGRVGQPQDIAEVVAFLASARAGWITGQSIDASGGQRL</sequence>
<dbReference type="PRINTS" id="PR00080">
    <property type="entry name" value="SDRFAMILY"/>
</dbReference>
<dbReference type="FunFam" id="3.40.50.720:FF:000084">
    <property type="entry name" value="Short-chain dehydrogenase reductase"/>
    <property type="match status" value="1"/>
</dbReference>
<dbReference type="SUPFAM" id="SSF51735">
    <property type="entry name" value="NAD(P)-binding Rossmann-fold domains"/>
    <property type="match status" value="1"/>
</dbReference>
<comment type="caution">
    <text evidence="4">The sequence shown here is derived from an EMBL/GenBank/DDBJ whole genome shotgun (WGS) entry which is preliminary data.</text>
</comment>
<gene>
    <name evidence="4" type="ORF">B2J69_01110</name>
</gene>
<dbReference type="PRINTS" id="PR00081">
    <property type="entry name" value="GDHRDH"/>
</dbReference>
<dbReference type="Gene3D" id="3.40.50.720">
    <property type="entry name" value="NAD(P)-binding Rossmann-like Domain"/>
    <property type="match status" value="1"/>
</dbReference>
<dbReference type="SMART" id="SM00822">
    <property type="entry name" value="PKS_KR"/>
    <property type="match status" value="1"/>
</dbReference>
<proteinExistence type="inferred from homology"/>